<name>A0ABR4GG04_9EURO</name>
<dbReference type="InterPro" id="IPR036864">
    <property type="entry name" value="Zn2-C6_fun-type_DNA-bd_sf"/>
</dbReference>
<dbReference type="CDD" id="cd00067">
    <property type="entry name" value="GAL4"/>
    <property type="match status" value="1"/>
</dbReference>
<evidence type="ECO:0000256" key="7">
    <source>
        <dbReference type="SAM" id="MobiDB-lite"/>
    </source>
</evidence>
<keyword evidence="10" id="KW-1185">Reference proteome</keyword>
<comment type="caution">
    <text evidence="9">The sequence shown here is derived from an EMBL/GenBank/DDBJ whole genome shotgun (WGS) entry which is preliminary data.</text>
</comment>
<dbReference type="PANTHER" id="PTHR36206:SF16">
    <property type="entry name" value="TRANSCRIPTION FACTOR DOMAIN-CONTAINING PROTEIN-RELATED"/>
    <property type="match status" value="1"/>
</dbReference>
<dbReference type="PROSITE" id="PS50048">
    <property type="entry name" value="ZN2_CY6_FUNGAL_2"/>
    <property type="match status" value="1"/>
</dbReference>
<keyword evidence="5" id="KW-0804">Transcription</keyword>
<protein>
    <recommendedName>
        <fullName evidence="8">Zn(2)-C6 fungal-type domain-containing protein</fullName>
    </recommendedName>
</protein>
<sequence>MSPAAIAPRKSGRGKARVKSGCRTCKMRKVKCDESFPVCQRCLSTGRVCDGYGVWGGGGNDYGRRQSPKRPPATPSYPPLACISACAANADERASFDWFRRRTMVKIPGSYLSDFWTTILLQAGQSDQAVWHSLLALSSTHRSGFVQNVPSQRITQEQLTLRHLIRAVRHLGPHFSVRDKASCRVILIVCLVFVVLDLLRGHFTPAQVHLRNGLNILAQTQSTSIDAANADWGSPAPSYAYEPIDVSICEAFFRLHIQLELLQHQHCPRPCILPISLQSSIHEPSLPTQFSSYTAAWHGLDHLMNQAFYLSAQARDHAAKAGAEATPTDTLLAQQRRLKAGLDSWISSYTSSFESLQLAITDSIAEAKTKVHHLVSCYHTMLTIMAETALSPNQTVFDAYTHQFEQMLEHLADLWTLSYIDLNLPSPSPSPATSSSSKSNSHSTTSTTSTTSTPISASEKKRWIGGCDMSHTIIDIGWMIPLFYTAIKCRVRRIRRCAIQLIESSNHREGIWDAKITACIARRVVAFEEGDFFDGIDIDAGSLRTENSETSSTFSATTRDNDDEPVLPESCRIRDLEVRMEGDPVEKVVLFATWEGMGGGTVCMGEYHVHEQCWV</sequence>
<evidence type="ECO:0000313" key="10">
    <source>
        <dbReference type="Proteomes" id="UP001610563"/>
    </source>
</evidence>
<evidence type="ECO:0000313" key="9">
    <source>
        <dbReference type="EMBL" id="KAL2797989.1"/>
    </source>
</evidence>
<evidence type="ECO:0000256" key="6">
    <source>
        <dbReference type="ARBA" id="ARBA00023242"/>
    </source>
</evidence>
<dbReference type="Gene3D" id="4.10.240.10">
    <property type="entry name" value="Zn(2)-C6 fungal-type DNA-binding domain"/>
    <property type="match status" value="1"/>
</dbReference>
<keyword evidence="2" id="KW-0862">Zinc</keyword>
<accession>A0ABR4GG04</accession>
<evidence type="ECO:0000256" key="2">
    <source>
        <dbReference type="ARBA" id="ARBA00022833"/>
    </source>
</evidence>
<feature type="compositionally biased region" description="Low complexity" evidence="7">
    <location>
        <begin position="431"/>
        <end position="457"/>
    </location>
</feature>
<feature type="region of interest" description="Disordered" evidence="7">
    <location>
        <begin position="430"/>
        <end position="457"/>
    </location>
</feature>
<dbReference type="PANTHER" id="PTHR36206">
    <property type="entry name" value="ASPERCRYPTIN BIOSYNTHESIS CLUSTER-SPECIFIC TRANSCRIPTION REGULATOR ATNN-RELATED"/>
    <property type="match status" value="1"/>
</dbReference>
<evidence type="ECO:0000256" key="4">
    <source>
        <dbReference type="ARBA" id="ARBA00023125"/>
    </source>
</evidence>
<dbReference type="SMART" id="SM00066">
    <property type="entry name" value="GAL4"/>
    <property type="match status" value="1"/>
</dbReference>
<dbReference type="Pfam" id="PF00172">
    <property type="entry name" value="Zn_clus"/>
    <property type="match status" value="1"/>
</dbReference>
<dbReference type="SUPFAM" id="SSF57701">
    <property type="entry name" value="Zn2/Cys6 DNA-binding domain"/>
    <property type="match status" value="1"/>
</dbReference>
<keyword evidence="4" id="KW-0238">DNA-binding</keyword>
<keyword evidence="1" id="KW-0479">Metal-binding</keyword>
<dbReference type="EMBL" id="JBFTWV010000016">
    <property type="protein sequence ID" value="KAL2797989.1"/>
    <property type="molecule type" value="Genomic_DNA"/>
</dbReference>
<feature type="domain" description="Zn(2)-C6 fungal-type" evidence="8">
    <location>
        <begin position="21"/>
        <end position="49"/>
    </location>
</feature>
<keyword evidence="3" id="KW-0805">Transcription regulation</keyword>
<proteinExistence type="predicted"/>
<keyword evidence="6" id="KW-0539">Nucleus</keyword>
<evidence type="ECO:0000256" key="1">
    <source>
        <dbReference type="ARBA" id="ARBA00022723"/>
    </source>
</evidence>
<gene>
    <name evidence="9" type="ORF">BJX66DRAFT_323138</name>
</gene>
<dbReference type="PROSITE" id="PS00463">
    <property type="entry name" value="ZN2_CY6_FUNGAL_1"/>
    <property type="match status" value="1"/>
</dbReference>
<evidence type="ECO:0000259" key="8">
    <source>
        <dbReference type="PROSITE" id="PS50048"/>
    </source>
</evidence>
<dbReference type="InterPro" id="IPR052360">
    <property type="entry name" value="Transcr_Regulatory_Proteins"/>
</dbReference>
<dbReference type="Pfam" id="PF11951">
    <property type="entry name" value="Fungal_trans_2"/>
    <property type="match status" value="1"/>
</dbReference>
<evidence type="ECO:0000256" key="3">
    <source>
        <dbReference type="ARBA" id="ARBA00023015"/>
    </source>
</evidence>
<dbReference type="Proteomes" id="UP001610563">
    <property type="component" value="Unassembled WGS sequence"/>
</dbReference>
<reference evidence="9 10" key="1">
    <citation type="submission" date="2024-07" db="EMBL/GenBank/DDBJ databases">
        <title>Section-level genome sequencing and comparative genomics of Aspergillus sections Usti and Cavernicolus.</title>
        <authorList>
            <consortium name="Lawrence Berkeley National Laboratory"/>
            <person name="Nybo J.L."/>
            <person name="Vesth T.C."/>
            <person name="Theobald S."/>
            <person name="Frisvad J.C."/>
            <person name="Larsen T.O."/>
            <person name="Kjaerboelling I."/>
            <person name="Rothschild-Mancinelli K."/>
            <person name="Lyhne E.K."/>
            <person name="Kogle M.E."/>
            <person name="Barry K."/>
            <person name="Clum A."/>
            <person name="Na H."/>
            <person name="Ledsgaard L."/>
            <person name="Lin J."/>
            <person name="Lipzen A."/>
            <person name="Kuo A."/>
            <person name="Riley R."/>
            <person name="Mondo S."/>
            <person name="Labutti K."/>
            <person name="Haridas S."/>
            <person name="Pangalinan J."/>
            <person name="Salamov A.A."/>
            <person name="Simmons B.A."/>
            <person name="Magnuson J.K."/>
            <person name="Chen J."/>
            <person name="Drula E."/>
            <person name="Henrissat B."/>
            <person name="Wiebenga A."/>
            <person name="Lubbers R.J."/>
            <person name="Gomes A.C."/>
            <person name="Makela M.R."/>
            <person name="Stajich J."/>
            <person name="Grigoriev I.V."/>
            <person name="Mortensen U.H."/>
            <person name="De Vries R.P."/>
            <person name="Baker S.E."/>
            <person name="Andersen M.R."/>
        </authorList>
    </citation>
    <scope>NUCLEOTIDE SEQUENCE [LARGE SCALE GENOMIC DNA]</scope>
    <source>
        <strain evidence="9 10">CBS 209.92</strain>
    </source>
</reference>
<dbReference type="InterPro" id="IPR001138">
    <property type="entry name" value="Zn2Cys6_DnaBD"/>
</dbReference>
<organism evidence="9 10">
    <name type="scientific">Aspergillus keveii</name>
    <dbReference type="NCBI Taxonomy" id="714993"/>
    <lineage>
        <taxon>Eukaryota</taxon>
        <taxon>Fungi</taxon>
        <taxon>Dikarya</taxon>
        <taxon>Ascomycota</taxon>
        <taxon>Pezizomycotina</taxon>
        <taxon>Eurotiomycetes</taxon>
        <taxon>Eurotiomycetidae</taxon>
        <taxon>Eurotiales</taxon>
        <taxon>Aspergillaceae</taxon>
        <taxon>Aspergillus</taxon>
        <taxon>Aspergillus subgen. Nidulantes</taxon>
    </lineage>
</organism>
<dbReference type="InterPro" id="IPR021858">
    <property type="entry name" value="Fun_TF"/>
</dbReference>
<evidence type="ECO:0000256" key="5">
    <source>
        <dbReference type="ARBA" id="ARBA00023163"/>
    </source>
</evidence>